<protein>
    <submittedName>
        <fullName evidence="2">Uncharacterized protein</fullName>
    </submittedName>
</protein>
<reference evidence="2 3" key="1">
    <citation type="submission" date="2021-06" db="EMBL/GenBank/DDBJ databases">
        <authorList>
            <person name="Palmer J.M."/>
        </authorList>
    </citation>
    <scope>NUCLEOTIDE SEQUENCE [LARGE SCALE GENOMIC DNA]</scope>
    <source>
        <strain evidence="2 3">AS_MEX2019</strain>
        <tissue evidence="2">Muscle</tissue>
    </source>
</reference>
<comment type="caution">
    <text evidence="2">The sequence shown here is derived from an EMBL/GenBank/DDBJ whole genome shotgun (WGS) entry which is preliminary data.</text>
</comment>
<sequence length="69" mass="7579">MRCQYLELESGRNMFDVDTPHGFCERSGRFACYPCLGARSGAARCEGDGGRGVEGSPSEVGAERERWMS</sequence>
<name>A0ABV1A4Z8_9TELE</name>
<organism evidence="2 3">
    <name type="scientific">Ameca splendens</name>
    <dbReference type="NCBI Taxonomy" id="208324"/>
    <lineage>
        <taxon>Eukaryota</taxon>
        <taxon>Metazoa</taxon>
        <taxon>Chordata</taxon>
        <taxon>Craniata</taxon>
        <taxon>Vertebrata</taxon>
        <taxon>Euteleostomi</taxon>
        <taxon>Actinopterygii</taxon>
        <taxon>Neopterygii</taxon>
        <taxon>Teleostei</taxon>
        <taxon>Neoteleostei</taxon>
        <taxon>Acanthomorphata</taxon>
        <taxon>Ovalentaria</taxon>
        <taxon>Atherinomorphae</taxon>
        <taxon>Cyprinodontiformes</taxon>
        <taxon>Goodeidae</taxon>
        <taxon>Ameca</taxon>
    </lineage>
</organism>
<gene>
    <name evidence="2" type="ORF">AMECASPLE_035889</name>
</gene>
<evidence type="ECO:0000313" key="3">
    <source>
        <dbReference type="Proteomes" id="UP001469553"/>
    </source>
</evidence>
<proteinExistence type="predicted"/>
<feature type="region of interest" description="Disordered" evidence="1">
    <location>
        <begin position="45"/>
        <end position="69"/>
    </location>
</feature>
<evidence type="ECO:0000256" key="1">
    <source>
        <dbReference type="SAM" id="MobiDB-lite"/>
    </source>
</evidence>
<dbReference type="EMBL" id="JAHRIP010080730">
    <property type="protein sequence ID" value="MEQ2312875.1"/>
    <property type="molecule type" value="Genomic_DNA"/>
</dbReference>
<accession>A0ABV1A4Z8</accession>
<keyword evidence="3" id="KW-1185">Reference proteome</keyword>
<dbReference type="Proteomes" id="UP001469553">
    <property type="component" value="Unassembled WGS sequence"/>
</dbReference>
<evidence type="ECO:0000313" key="2">
    <source>
        <dbReference type="EMBL" id="MEQ2312875.1"/>
    </source>
</evidence>